<feature type="binding site" evidence="5">
    <location>
        <begin position="10"/>
        <end position="15"/>
    </location>
    <ligand>
        <name>ATP</name>
        <dbReference type="ChEBI" id="CHEBI:30616"/>
    </ligand>
</feature>
<keyword evidence="5 7" id="KW-0067">ATP-binding</keyword>
<evidence type="ECO:0000256" key="2">
    <source>
        <dbReference type="ARBA" id="ARBA00022727"/>
    </source>
</evidence>
<dbReference type="CDD" id="cd01428">
    <property type="entry name" value="ADK"/>
    <property type="match status" value="1"/>
</dbReference>
<dbReference type="Proteomes" id="UP000216446">
    <property type="component" value="Unassembled WGS sequence"/>
</dbReference>
<gene>
    <name evidence="5" type="primary">adk</name>
    <name evidence="8" type="ORF">BSZ36_09660</name>
</gene>
<feature type="binding site" evidence="5">
    <location>
        <position position="194"/>
    </location>
    <ligand>
        <name>ATP</name>
        <dbReference type="ChEBI" id="CHEBI:30616"/>
    </ligand>
</feature>
<feature type="binding site" evidence="5">
    <location>
        <begin position="57"/>
        <end position="59"/>
    </location>
    <ligand>
        <name>AMP</name>
        <dbReference type="ChEBI" id="CHEBI:456215"/>
    </ligand>
</feature>
<comment type="caution">
    <text evidence="8">The sequence shown here is derived from an EMBL/GenBank/DDBJ whole genome shotgun (WGS) entry which is preliminary data.</text>
</comment>
<dbReference type="GO" id="GO:0004017">
    <property type="term" value="F:AMP kinase activity"/>
    <property type="evidence" value="ECO:0007669"/>
    <property type="project" value="UniProtKB-UniRule"/>
</dbReference>
<reference evidence="8 9" key="1">
    <citation type="submission" date="2016-11" db="EMBL/GenBank/DDBJ databases">
        <title>Study of marine rhodopsin-containing bacteria.</title>
        <authorList>
            <person name="Yoshizawa S."/>
            <person name="Kumagai Y."/>
            <person name="Kogure K."/>
        </authorList>
    </citation>
    <scope>NUCLEOTIDE SEQUENCE [LARGE SCALE GENOMIC DNA]</scope>
    <source>
        <strain evidence="8 9">SG-29</strain>
    </source>
</reference>
<comment type="subcellular location">
    <subcellularLocation>
        <location evidence="5 7">Cytoplasm</location>
    </subcellularLocation>
</comment>
<dbReference type="PROSITE" id="PS00113">
    <property type="entry name" value="ADENYLATE_KINASE"/>
    <property type="match status" value="1"/>
</dbReference>
<dbReference type="UniPathway" id="UPA00588">
    <property type="reaction ID" value="UER00649"/>
</dbReference>
<dbReference type="InterPro" id="IPR000850">
    <property type="entry name" value="Adenylat/UMP-CMP_kin"/>
</dbReference>
<dbReference type="SUPFAM" id="SSF52540">
    <property type="entry name" value="P-loop containing nucleoside triphosphate hydrolases"/>
    <property type="match status" value="1"/>
</dbReference>
<feature type="binding site" evidence="5">
    <location>
        <position position="166"/>
    </location>
    <ligand>
        <name>AMP</name>
        <dbReference type="ChEBI" id="CHEBI:456215"/>
    </ligand>
</feature>
<keyword evidence="1 5" id="KW-0808">Transferase</keyword>
<dbReference type="NCBIfam" id="NF001381">
    <property type="entry name" value="PRK00279.1-3"/>
    <property type="match status" value="1"/>
</dbReference>
<feature type="region of interest" description="NMP" evidence="5">
    <location>
        <begin position="30"/>
        <end position="59"/>
    </location>
</feature>
<keyword evidence="5" id="KW-0963">Cytoplasm</keyword>
<dbReference type="OrthoDB" id="9805030at2"/>
<feature type="binding site" evidence="5">
    <location>
        <position position="155"/>
    </location>
    <ligand>
        <name>AMP</name>
        <dbReference type="ChEBI" id="CHEBI:456215"/>
    </ligand>
</feature>
<comment type="function">
    <text evidence="5">Catalyzes the reversible transfer of the terminal phosphate group between ATP and AMP. Plays an important role in cellular energy homeostasis and in adenine nucleotide metabolism.</text>
</comment>
<dbReference type="AlphaFoldDB" id="A0A259U052"/>
<evidence type="ECO:0000313" key="9">
    <source>
        <dbReference type="Proteomes" id="UP000216446"/>
    </source>
</evidence>
<dbReference type="HAMAP" id="MF_00235">
    <property type="entry name" value="Adenylate_kinase_Adk"/>
    <property type="match status" value="1"/>
</dbReference>
<evidence type="ECO:0000256" key="1">
    <source>
        <dbReference type="ARBA" id="ARBA00022679"/>
    </source>
</evidence>
<evidence type="ECO:0000256" key="6">
    <source>
        <dbReference type="RuleBase" id="RU003330"/>
    </source>
</evidence>
<dbReference type="RefSeq" id="WP_094548334.1">
    <property type="nucleotide sequence ID" value="NZ_MQWB01000001.1"/>
</dbReference>
<dbReference type="EMBL" id="MQWB01000001">
    <property type="protein sequence ID" value="OZC03217.1"/>
    <property type="molecule type" value="Genomic_DNA"/>
</dbReference>
<dbReference type="EC" id="2.7.4.3" evidence="5 7"/>
<dbReference type="Gene3D" id="3.40.50.300">
    <property type="entry name" value="P-loop containing nucleotide triphosphate hydrolases"/>
    <property type="match status" value="1"/>
</dbReference>
<comment type="similarity">
    <text evidence="5 6">Belongs to the adenylate kinase family.</text>
</comment>
<feature type="binding site" evidence="5">
    <location>
        <position position="36"/>
    </location>
    <ligand>
        <name>AMP</name>
        <dbReference type="ChEBI" id="CHEBI:456215"/>
    </ligand>
</feature>
<dbReference type="GO" id="GO:0044209">
    <property type="term" value="P:AMP salvage"/>
    <property type="evidence" value="ECO:0007669"/>
    <property type="project" value="UniProtKB-UniRule"/>
</dbReference>
<feature type="binding site" evidence="5">
    <location>
        <position position="126"/>
    </location>
    <ligand>
        <name>ATP</name>
        <dbReference type="ChEBI" id="CHEBI:30616"/>
    </ligand>
</feature>
<dbReference type="NCBIfam" id="NF011100">
    <property type="entry name" value="PRK14527.1"/>
    <property type="match status" value="1"/>
</dbReference>
<feature type="binding site" evidence="5">
    <location>
        <position position="91"/>
    </location>
    <ligand>
        <name>AMP</name>
        <dbReference type="ChEBI" id="CHEBI:456215"/>
    </ligand>
</feature>
<organism evidence="8 9">
    <name type="scientific">Rubricoccus marinus</name>
    <dbReference type="NCBI Taxonomy" id="716817"/>
    <lineage>
        <taxon>Bacteria</taxon>
        <taxon>Pseudomonadati</taxon>
        <taxon>Rhodothermota</taxon>
        <taxon>Rhodothermia</taxon>
        <taxon>Rhodothermales</taxon>
        <taxon>Rubricoccaceae</taxon>
        <taxon>Rubricoccus</taxon>
    </lineage>
</organism>
<keyword evidence="2 5" id="KW-0545">Nucleotide biosynthesis</keyword>
<comment type="domain">
    <text evidence="5">Consists of three domains, a large central CORE domain and two small peripheral domains, NMPbind and LID, which undergo movements during catalysis. The LID domain closes over the site of phosphoryl transfer upon ATP binding. Assembling and dissambling the active center during each catalytic cycle provides an effective means to prevent ATP hydrolysis.</text>
</comment>
<dbReference type="PRINTS" id="PR00094">
    <property type="entry name" value="ADENYLTKNASE"/>
</dbReference>
<dbReference type="PANTHER" id="PTHR23359">
    <property type="entry name" value="NUCLEOTIDE KINASE"/>
    <property type="match status" value="1"/>
</dbReference>
<sequence length="216" mass="23932">MRLVLFGPPGAGKGTQAKRLAEQHGLVHLSTGDLFRAAIKAQTPLGQDADRYIRDGLLVPDSVTNGLVAEKLEEMDYDAFVLDGYPRTIPQAEWLMQHLADHDAPITAVVSLVVPEEDIVTRLSRRRTDSQTGAIYHLDFNPPPEDVPADRLVHRTDDHPDAIRTRLGEYHRETQPLEVFFRERSSFFEVDGTGALDDVQGRVADAIADTRGLSGI</sequence>
<proteinExistence type="inferred from homology"/>
<dbReference type="SUPFAM" id="SSF57774">
    <property type="entry name" value="Microbial and mitochondrial ADK, insert 'zinc finger' domain"/>
    <property type="match status" value="1"/>
</dbReference>
<dbReference type="Pfam" id="PF00406">
    <property type="entry name" value="ADK"/>
    <property type="match status" value="1"/>
</dbReference>
<keyword evidence="4 5" id="KW-0418">Kinase</keyword>
<name>A0A259U052_9BACT</name>
<evidence type="ECO:0000256" key="3">
    <source>
        <dbReference type="ARBA" id="ARBA00022741"/>
    </source>
</evidence>
<evidence type="ECO:0000256" key="5">
    <source>
        <dbReference type="HAMAP-Rule" id="MF_00235"/>
    </source>
</evidence>
<feature type="binding site" evidence="5">
    <location>
        <begin position="135"/>
        <end position="136"/>
    </location>
    <ligand>
        <name>ATP</name>
        <dbReference type="ChEBI" id="CHEBI:30616"/>
    </ligand>
</feature>
<comment type="pathway">
    <text evidence="5">Purine metabolism; AMP biosynthesis via salvage pathway; AMP from ADP: step 1/1.</text>
</comment>
<comment type="caution">
    <text evidence="5">Lacks conserved residue(s) required for the propagation of feature annotation.</text>
</comment>
<evidence type="ECO:0000256" key="7">
    <source>
        <dbReference type="RuleBase" id="RU003331"/>
    </source>
</evidence>
<protein>
    <recommendedName>
        <fullName evidence="5 7">Adenylate kinase</fullName>
        <shortName evidence="5">AK</shortName>
        <ecNumber evidence="5 7">2.7.4.3</ecNumber>
    </recommendedName>
    <alternativeName>
        <fullName evidence="5">ATP-AMP transphosphorylase</fullName>
    </alternativeName>
    <alternativeName>
        <fullName evidence="5">ATP:AMP phosphotransferase</fullName>
    </alternativeName>
    <alternativeName>
        <fullName evidence="5">Adenylate monophosphate kinase</fullName>
    </alternativeName>
</protein>
<dbReference type="GO" id="GO:0005737">
    <property type="term" value="C:cytoplasm"/>
    <property type="evidence" value="ECO:0007669"/>
    <property type="project" value="UniProtKB-SubCell"/>
</dbReference>
<dbReference type="InterPro" id="IPR006259">
    <property type="entry name" value="Adenyl_kin_sub"/>
</dbReference>
<dbReference type="InterPro" id="IPR036193">
    <property type="entry name" value="ADK_active_lid_dom_sf"/>
</dbReference>
<keyword evidence="9" id="KW-1185">Reference proteome</keyword>
<feature type="binding site" evidence="5">
    <location>
        <begin position="84"/>
        <end position="87"/>
    </location>
    <ligand>
        <name>AMP</name>
        <dbReference type="ChEBI" id="CHEBI:456215"/>
    </ligand>
</feature>
<comment type="subunit">
    <text evidence="5 7">Monomer.</text>
</comment>
<evidence type="ECO:0000256" key="4">
    <source>
        <dbReference type="ARBA" id="ARBA00022777"/>
    </source>
</evidence>
<evidence type="ECO:0000313" key="8">
    <source>
        <dbReference type="EMBL" id="OZC03217.1"/>
    </source>
</evidence>
<dbReference type="GO" id="GO:0005524">
    <property type="term" value="F:ATP binding"/>
    <property type="evidence" value="ECO:0007669"/>
    <property type="project" value="UniProtKB-UniRule"/>
</dbReference>
<dbReference type="InterPro" id="IPR033690">
    <property type="entry name" value="Adenylat_kinase_CS"/>
</dbReference>
<dbReference type="FunCoup" id="A0A259U052">
    <property type="interactions" value="550"/>
</dbReference>
<keyword evidence="3 5" id="KW-0547">Nucleotide-binding</keyword>
<feature type="binding site" evidence="5">
    <location>
        <position position="31"/>
    </location>
    <ligand>
        <name>AMP</name>
        <dbReference type="ChEBI" id="CHEBI:456215"/>
    </ligand>
</feature>
<accession>A0A259U052</accession>
<comment type="catalytic activity">
    <reaction evidence="5 7">
        <text>AMP + ATP = 2 ADP</text>
        <dbReference type="Rhea" id="RHEA:12973"/>
        <dbReference type="ChEBI" id="CHEBI:30616"/>
        <dbReference type="ChEBI" id="CHEBI:456215"/>
        <dbReference type="ChEBI" id="CHEBI:456216"/>
        <dbReference type="EC" id="2.7.4.3"/>
    </reaction>
</comment>
<dbReference type="InterPro" id="IPR027417">
    <property type="entry name" value="P-loop_NTPase"/>
</dbReference>
<dbReference type="NCBIfam" id="TIGR01351">
    <property type="entry name" value="adk"/>
    <property type="match status" value="1"/>
</dbReference>
<dbReference type="InParanoid" id="A0A259U052"/>